<dbReference type="FunFam" id="3.30.70.330:FF:000159">
    <property type="entry name" value="tRNA selenocysteine 1-associated protein 1"/>
    <property type="match status" value="1"/>
</dbReference>
<evidence type="ECO:0000256" key="3">
    <source>
        <dbReference type="ARBA" id="ARBA00033477"/>
    </source>
</evidence>
<dbReference type="CDD" id="cd12610">
    <property type="entry name" value="RRM1_SECp43"/>
    <property type="match status" value="1"/>
</dbReference>
<dbReference type="AlphaFoldDB" id="A0A1E1WZB3"/>
<dbReference type="SMART" id="SM00360">
    <property type="entry name" value="RRM"/>
    <property type="match status" value="1"/>
</dbReference>
<keyword evidence="2 4" id="KW-0694">RNA-binding</keyword>
<evidence type="ECO:0000256" key="1">
    <source>
        <dbReference type="ARBA" id="ARBA00008920"/>
    </source>
</evidence>
<dbReference type="PROSITE" id="PS50102">
    <property type="entry name" value="RRM"/>
    <property type="match status" value="1"/>
</dbReference>
<dbReference type="SUPFAM" id="SSF54928">
    <property type="entry name" value="RNA-binding domain, RBD"/>
    <property type="match status" value="1"/>
</dbReference>
<feature type="domain" description="RRM" evidence="5">
    <location>
        <begin position="4"/>
        <end position="87"/>
    </location>
</feature>
<dbReference type="InterPro" id="IPR012677">
    <property type="entry name" value="Nucleotide-bd_a/b_plait_sf"/>
</dbReference>
<evidence type="ECO:0000313" key="6">
    <source>
        <dbReference type="EMBL" id="JAT92334.1"/>
    </source>
</evidence>
<dbReference type="PANTHER" id="PTHR37457:SF3">
    <property type="entry name" value="TRNA SELENOCYSTEINE-ASSOCIATED PROTEIN 1"/>
    <property type="match status" value="1"/>
</dbReference>
<name>A0A1E1WZB3_9ACAR</name>
<proteinExistence type="evidence at transcript level"/>
<evidence type="ECO:0000259" key="5">
    <source>
        <dbReference type="PROSITE" id="PS50102"/>
    </source>
</evidence>
<dbReference type="Gene3D" id="3.30.70.330">
    <property type="match status" value="1"/>
</dbReference>
<reference evidence="6" key="1">
    <citation type="journal article" date="2017" name="Front. Cell. Infect. Microbiol.">
        <title>The Distinct Transcriptional Response of the Midgut of Amblyomma sculptum and Amblyomma aureolatum Ticks to Rickettsia rickettsii Correlates to Their Differences in Susceptibility to Infection.</title>
        <authorList>
            <person name="Martins L.A."/>
            <person name="Galletti M.F.B.M."/>
            <person name="Ribeiro J.M."/>
            <person name="Fujita A."/>
            <person name="Costa F.B."/>
            <person name="Labruna M.B."/>
            <person name="Daffre S."/>
            <person name="Fogaca A.C."/>
        </authorList>
    </citation>
    <scope>NUCLEOTIDE SEQUENCE</scope>
</reference>
<organism evidence="6">
    <name type="scientific">Amblyomma aureolatum</name>
    <dbReference type="NCBI Taxonomy" id="187763"/>
    <lineage>
        <taxon>Eukaryota</taxon>
        <taxon>Metazoa</taxon>
        <taxon>Ecdysozoa</taxon>
        <taxon>Arthropoda</taxon>
        <taxon>Chelicerata</taxon>
        <taxon>Arachnida</taxon>
        <taxon>Acari</taxon>
        <taxon>Parasitiformes</taxon>
        <taxon>Ixodida</taxon>
        <taxon>Ixodoidea</taxon>
        <taxon>Ixodidae</taxon>
        <taxon>Amblyomminae</taxon>
        <taxon>Amblyomma</taxon>
    </lineage>
</organism>
<evidence type="ECO:0000256" key="2">
    <source>
        <dbReference type="ARBA" id="ARBA00022884"/>
    </source>
</evidence>
<dbReference type="EMBL" id="GFAC01006854">
    <property type="protein sequence ID" value="JAT92334.1"/>
    <property type="molecule type" value="mRNA"/>
</dbReference>
<evidence type="ECO:0000256" key="4">
    <source>
        <dbReference type="PROSITE-ProRule" id="PRU00176"/>
    </source>
</evidence>
<accession>A0A1E1WZB3</accession>
<sequence length="136" mass="14986">MSKGTLWMGDIEPYMDEAFLKQAFAMMGETCLSTKIITNKLTGLPLGYGFLDFIDEATAQRILLKCDGKVIPGSNPTKRFKLNHACHSKDASQQQTEHSAFVGNLTPDVDDLSLYTAFHSRFPSVKAAKGPTFQPP</sequence>
<dbReference type="InterPro" id="IPR035979">
    <property type="entry name" value="RBD_domain_sf"/>
</dbReference>
<dbReference type="Pfam" id="PF00076">
    <property type="entry name" value="RRM_1"/>
    <property type="match status" value="1"/>
</dbReference>
<comment type="similarity">
    <text evidence="1">Belongs to the RRM TRSPAP family.</text>
</comment>
<protein>
    <recommendedName>
        <fullName evidence="3">tRNA selenocysteine-associated protein 1</fullName>
    </recommendedName>
</protein>
<dbReference type="PANTHER" id="PTHR37457">
    <property type="entry name" value="TRNA SELENOCYSTEINE 1-ASSOCIATED PROTEIN 1-RELATED"/>
    <property type="match status" value="1"/>
</dbReference>
<dbReference type="InterPro" id="IPR040434">
    <property type="entry name" value="TSAP1"/>
</dbReference>
<dbReference type="GO" id="GO:0003723">
    <property type="term" value="F:RNA binding"/>
    <property type="evidence" value="ECO:0007669"/>
    <property type="project" value="UniProtKB-UniRule"/>
</dbReference>
<dbReference type="InterPro" id="IPR000504">
    <property type="entry name" value="RRM_dom"/>
</dbReference>